<name>A0A5K4F355_SCHMA</name>
<dbReference type="WBParaSite" id="Smp_350500.1">
    <property type="protein sequence ID" value="Smp_350500.1"/>
    <property type="gene ID" value="Smp_350500"/>
</dbReference>
<dbReference type="AlphaFoldDB" id="A0A5K4F355"/>
<accession>A0A5K4F355</accession>
<dbReference type="WBParaSite" id="Smp_307810.4">
    <property type="protein sequence ID" value="Smp_307810.4"/>
    <property type="gene ID" value="Smp_307810"/>
</dbReference>
<keyword evidence="1" id="KW-1185">Reference proteome</keyword>
<proteinExistence type="predicted"/>
<dbReference type="ExpressionAtlas" id="A0A5K4F355">
    <property type="expression patterns" value="baseline"/>
</dbReference>
<dbReference type="Proteomes" id="UP000008854">
    <property type="component" value="Unassembled WGS sequence"/>
</dbReference>
<dbReference type="InParanoid" id="A0A5K4F355"/>
<sequence length="187" mass="22305">MFQVVSKLREKRTKLVNSYKLNSTRNEHLKNSQIIEQQKRLIIQIKEAQLLRAELETCRHRLLESIPGHIKCDITHNVIDKLGRDFMNDNQLTTTTSNNTTDKTTYKQNITQLKLTSSYTTSKELEQSFNDQQSIMNTTQFLRQRVTEHLIEFLNWFVLSQIFETEIKVDQDLWESIQYELRFELSY</sequence>
<evidence type="ECO:0000313" key="2">
    <source>
        <dbReference type="WBParaSite" id="Smp_307810.4"/>
    </source>
</evidence>
<evidence type="ECO:0000313" key="3">
    <source>
        <dbReference type="WBParaSite" id="Smp_350500.1"/>
    </source>
</evidence>
<evidence type="ECO:0000313" key="1">
    <source>
        <dbReference type="Proteomes" id="UP000008854"/>
    </source>
</evidence>
<reference evidence="2" key="2">
    <citation type="submission" date="2019-11" db="UniProtKB">
        <authorList>
            <consortium name="WormBaseParasite"/>
        </authorList>
    </citation>
    <scope>IDENTIFICATION</scope>
    <source>
        <strain evidence="2 3">Puerto Rican</strain>
    </source>
</reference>
<organism evidence="2">
    <name type="scientific">Schistosoma mansoni</name>
    <name type="common">Blood fluke</name>
    <dbReference type="NCBI Taxonomy" id="6183"/>
    <lineage>
        <taxon>Eukaryota</taxon>
        <taxon>Metazoa</taxon>
        <taxon>Spiralia</taxon>
        <taxon>Lophotrochozoa</taxon>
        <taxon>Platyhelminthes</taxon>
        <taxon>Trematoda</taxon>
        <taxon>Digenea</taxon>
        <taxon>Strigeidida</taxon>
        <taxon>Schistosomatoidea</taxon>
        <taxon>Schistosomatidae</taxon>
        <taxon>Schistosoma</taxon>
    </lineage>
</organism>
<protein>
    <submittedName>
        <fullName evidence="3">Kinetochore protein SPC25</fullName>
    </submittedName>
    <submittedName>
        <fullName evidence="2">Succinate dehydrogenase assembly factor 3</fullName>
    </submittedName>
</protein>
<reference evidence="1" key="1">
    <citation type="journal article" date="2012" name="PLoS Negl. Trop. Dis.">
        <title>A systematically improved high quality genome and transcriptome of the human blood fluke Schistosoma mansoni.</title>
        <authorList>
            <person name="Protasio A.V."/>
            <person name="Tsai I.J."/>
            <person name="Babbage A."/>
            <person name="Nichol S."/>
            <person name="Hunt M."/>
            <person name="Aslett M.A."/>
            <person name="De Silva N."/>
            <person name="Velarde G.S."/>
            <person name="Anderson T.J."/>
            <person name="Clark R.C."/>
            <person name="Davidson C."/>
            <person name="Dillon G.P."/>
            <person name="Holroyd N.E."/>
            <person name="LoVerde P.T."/>
            <person name="Lloyd C."/>
            <person name="McQuillan J."/>
            <person name="Oliveira G."/>
            <person name="Otto T.D."/>
            <person name="Parker-Manuel S.J."/>
            <person name="Quail M.A."/>
            <person name="Wilson R.A."/>
            <person name="Zerlotini A."/>
            <person name="Dunne D.W."/>
            <person name="Berriman M."/>
        </authorList>
    </citation>
    <scope>NUCLEOTIDE SEQUENCE [LARGE SCALE GENOMIC DNA]</scope>
    <source>
        <strain evidence="1">Puerto Rican</strain>
    </source>
</reference>